<gene>
    <name evidence="6" type="ORF">SAMN05216267_1018180</name>
</gene>
<dbReference type="AlphaFoldDB" id="A0A1H8MET6"/>
<dbReference type="PRINTS" id="PR01270">
    <property type="entry name" value="HDASUPER"/>
</dbReference>
<evidence type="ECO:0000313" key="7">
    <source>
        <dbReference type="Proteomes" id="UP000181951"/>
    </source>
</evidence>
<keyword evidence="7" id="KW-1185">Reference proteome</keyword>
<dbReference type="CDD" id="cd09994">
    <property type="entry name" value="HDAC_AcuC_like"/>
    <property type="match status" value="1"/>
</dbReference>
<sequence>MSGRAQLMWDEQVTQYDFGPGHPMDPVRLGLTRSLVRAFGLDGALPVVAAPAAGESTLTLVHRSEYVAAVRRASQDPRGAAEQGFGIGTDDNPAFTGMHEASALIAGQSVGAAEAVWSGEVAHAVNFAGGLHHAMPAAASGFCVYNDAALAVARLLELGAERVVYVDVDVHHGDGVQAAFWDDPRVLTISLHEHPRTLFPQTGWPEETGGPAAEGGAVNVALPAGTGDAGWLRAFHAVVPELVAAFRPQVVVSQHGADTHFEDPLAHLAVSLDAQRAVAEACHALAHEHAAGRWIALGGGGYAVTDVVPRTWTHLVAIAAGVPLAPETLVPEEWRQEVYARTRATAPLRMTDGRTPEWASFADAGYDPADRLDQAVLATRRAVFPLHGLLP</sequence>
<comment type="pathway">
    <text evidence="1">Ketone degradation; acetoin degradation.</text>
</comment>
<comment type="similarity">
    <text evidence="2">Belongs to the histone deacetylase family.</text>
</comment>
<dbReference type="InterPro" id="IPR037138">
    <property type="entry name" value="His_deacetylse_dom_sf"/>
</dbReference>
<dbReference type="Gene3D" id="3.40.800.20">
    <property type="entry name" value="Histone deacetylase domain"/>
    <property type="match status" value="1"/>
</dbReference>
<keyword evidence="4" id="KW-0006">Acetoin catabolism</keyword>
<dbReference type="STRING" id="310780.SAMN05216267_1018180"/>
<dbReference type="GO" id="GO:0045150">
    <property type="term" value="P:acetoin catabolic process"/>
    <property type="evidence" value="ECO:0007669"/>
    <property type="project" value="UniProtKB-UniPathway"/>
</dbReference>
<dbReference type="SUPFAM" id="SSF52768">
    <property type="entry name" value="Arginase/deacetylase"/>
    <property type="match status" value="1"/>
</dbReference>
<evidence type="ECO:0000256" key="2">
    <source>
        <dbReference type="ARBA" id="ARBA00005947"/>
    </source>
</evidence>
<dbReference type="InterPro" id="IPR023801">
    <property type="entry name" value="His_deacetylse_dom"/>
</dbReference>
<evidence type="ECO:0000313" key="6">
    <source>
        <dbReference type="EMBL" id="SEO15932.1"/>
    </source>
</evidence>
<dbReference type="Pfam" id="PF00850">
    <property type="entry name" value="Hist_deacetyl"/>
    <property type="match status" value="1"/>
</dbReference>
<reference evidence="6 7" key="1">
    <citation type="submission" date="2016-10" db="EMBL/GenBank/DDBJ databases">
        <authorList>
            <person name="de Groot N.N."/>
        </authorList>
    </citation>
    <scope>NUCLEOTIDE SEQUENCE [LARGE SCALE GENOMIC DNA]</scope>
    <source>
        <strain evidence="6 7">CGMCC 4.2026</strain>
    </source>
</reference>
<organism evidence="6 7">
    <name type="scientific">Actinacidiphila rubida</name>
    <dbReference type="NCBI Taxonomy" id="310780"/>
    <lineage>
        <taxon>Bacteria</taxon>
        <taxon>Bacillati</taxon>
        <taxon>Actinomycetota</taxon>
        <taxon>Actinomycetes</taxon>
        <taxon>Kitasatosporales</taxon>
        <taxon>Streptomycetaceae</taxon>
        <taxon>Actinacidiphila</taxon>
    </lineage>
</organism>
<accession>A0A1H8MET6</accession>
<evidence type="ECO:0000256" key="1">
    <source>
        <dbReference type="ARBA" id="ARBA00005101"/>
    </source>
</evidence>
<evidence type="ECO:0000256" key="4">
    <source>
        <dbReference type="ARBA" id="ARBA00022627"/>
    </source>
</evidence>
<dbReference type="PRINTS" id="PR01272">
    <property type="entry name" value="ACUCPROTEIN"/>
</dbReference>
<dbReference type="PANTHER" id="PTHR10625:SF10">
    <property type="entry name" value="HISTONE DEACETYLASE HDAC1"/>
    <property type="match status" value="1"/>
</dbReference>
<dbReference type="EMBL" id="FODD01000018">
    <property type="protein sequence ID" value="SEO15932.1"/>
    <property type="molecule type" value="Genomic_DNA"/>
</dbReference>
<dbReference type="UniPathway" id="UPA00040"/>
<evidence type="ECO:0000259" key="5">
    <source>
        <dbReference type="Pfam" id="PF00850"/>
    </source>
</evidence>
<name>A0A1H8MET6_9ACTN</name>
<dbReference type="PANTHER" id="PTHR10625">
    <property type="entry name" value="HISTONE DEACETYLASE HDAC1-RELATED"/>
    <property type="match status" value="1"/>
</dbReference>
<dbReference type="InterPro" id="IPR023696">
    <property type="entry name" value="Ureohydrolase_dom_sf"/>
</dbReference>
<dbReference type="GO" id="GO:0040029">
    <property type="term" value="P:epigenetic regulation of gene expression"/>
    <property type="evidence" value="ECO:0007669"/>
    <property type="project" value="TreeGrafter"/>
</dbReference>
<feature type="domain" description="Histone deacetylase" evidence="5">
    <location>
        <begin position="22"/>
        <end position="317"/>
    </location>
</feature>
<evidence type="ECO:0000256" key="3">
    <source>
        <dbReference type="ARBA" id="ARBA00020218"/>
    </source>
</evidence>
<proteinExistence type="inferred from homology"/>
<dbReference type="RefSeq" id="WP_069462359.1">
    <property type="nucleotide sequence ID" value="NZ_FODD01000018.1"/>
</dbReference>
<dbReference type="InterPro" id="IPR003085">
    <property type="entry name" value="AcuC"/>
</dbReference>
<dbReference type="InterPro" id="IPR000286">
    <property type="entry name" value="HDACs"/>
</dbReference>
<dbReference type="Proteomes" id="UP000181951">
    <property type="component" value="Unassembled WGS sequence"/>
</dbReference>
<dbReference type="GO" id="GO:0004407">
    <property type="term" value="F:histone deacetylase activity"/>
    <property type="evidence" value="ECO:0007669"/>
    <property type="project" value="TreeGrafter"/>
</dbReference>
<protein>
    <recommendedName>
        <fullName evidence="3">Acetoin utilization protein AcuC</fullName>
    </recommendedName>
</protein>
<dbReference type="OrthoDB" id="9808367at2"/>